<dbReference type="Gene3D" id="2.60.120.260">
    <property type="entry name" value="Galactose-binding domain-like"/>
    <property type="match status" value="1"/>
</dbReference>
<dbReference type="Gene3D" id="3.30.60.10">
    <property type="entry name" value="Endochitinase-like"/>
    <property type="match status" value="2"/>
</dbReference>
<dbReference type="CDD" id="cd11618">
    <property type="entry name" value="ChtBD1_1"/>
    <property type="match status" value="1"/>
</dbReference>
<name>A0A9P4NAK9_9PLEO</name>
<keyword evidence="2 3" id="KW-1015">Disulfide bond</keyword>
<dbReference type="SUPFAM" id="SSF57016">
    <property type="entry name" value="Plant lectins/antimicrobial peptides"/>
    <property type="match status" value="2"/>
</dbReference>
<accession>A0A9P4NAK9</accession>
<feature type="domain" description="Chitin-binding type-1" evidence="5">
    <location>
        <begin position="42"/>
        <end position="86"/>
    </location>
</feature>
<evidence type="ECO:0000259" key="5">
    <source>
        <dbReference type="PROSITE" id="PS50941"/>
    </source>
</evidence>
<dbReference type="InterPro" id="IPR036861">
    <property type="entry name" value="Endochitinase-like_sf"/>
</dbReference>
<dbReference type="PANTHER" id="PTHR47849:SF8">
    <property type="entry name" value="LECTIN"/>
    <property type="match status" value="1"/>
</dbReference>
<dbReference type="PANTHER" id="PTHR47849">
    <property type="entry name" value="CHITIN-BINDING LECTIN 1"/>
    <property type="match status" value="1"/>
</dbReference>
<reference evidence="7" key="1">
    <citation type="journal article" date="2020" name="Stud. Mycol.">
        <title>101 Dothideomycetes genomes: A test case for predicting lifestyles and emergence of pathogens.</title>
        <authorList>
            <person name="Haridas S."/>
            <person name="Albert R."/>
            <person name="Binder M."/>
            <person name="Bloem J."/>
            <person name="LaButti K."/>
            <person name="Salamov A."/>
            <person name="Andreopoulos B."/>
            <person name="Baker S."/>
            <person name="Barry K."/>
            <person name="Bills G."/>
            <person name="Bluhm B."/>
            <person name="Cannon C."/>
            <person name="Castanera R."/>
            <person name="Culley D."/>
            <person name="Daum C."/>
            <person name="Ezra D."/>
            <person name="Gonzalez J."/>
            <person name="Henrissat B."/>
            <person name="Kuo A."/>
            <person name="Liang C."/>
            <person name="Lipzen A."/>
            <person name="Lutzoni F."/>
            <person name="Magnuson J."/>
            <person name="Mondo S."/>
            <person name="Nolan M."/>
            <person name="Ohm R."/>
            <person name="Pangilinan J."/>
            <person name="Park H.-J."/>
            <person name="Ramirez L."/>
            <person name="Alfaro M."/>
            <person name="Sun H."/>
            <person name="Tritt A."/>
            <person name="Yoshinaga Y."/>
            <person name="Zwiers L.-H."/>
            <person name="Turgeon B."/>
            <person name="Goodwin S."/>
            <person name="Spatafora J."/>
            <person name="Crous P."/>
            <person name="Grigoriev I."/>
        </authorList>
    </citation>
    <scope>NUCLEOTIDE SEQUENCE [LARGE SCALE GENOMIC DNA]</scope>
    <source>
        <strain evidence="7">CBS 304.66</strain>
    </source>
</reference>
<dbReference type="OrthoDB" id="3777052at2759"/>
<evidence type="ECO:0000256" key="2">
    <source>
        <dbReference type="ARBA" id="ARBA00023157"/>
    </source>
</evidence>
<protein>
    <recommendedName>
        <fullName evidence="5">Chitin-binding type-1 domain-containing protein</fullName>
    </recommendedName>
</protein>
<gene>
    <name evidence="6" type="ORF">CC78DRAFT_574575</name>
</gene>
<comment type="caution">
    <text evidence="3">Lacks conserved residue(s) required for the propagation of feature annotation.</text>
</comment>
<dbReference type="InterPro" id="IPR001002">
    <property type="entry name" value="Chitin-bd_1"/>
</dbReference>
<feature type="domain" description="Chitin-binding type-1" evidence="5">
    <location>
        <begin position="118"/>
        <end position="165"/>
    </location>
</feature>
<dbReference type="AlphaFoldDB" id="A0A9P4NAK9"/>
<evidence type="ECO:0000313" key="6">
    <source>
        <dbReference type="EMBL" id="KAF2269711.1"/>
    </source>
</evidence>
<dbReference type="PROSITE" id="PS50941">
    <property type="entry name" value="CHIT_BIND_I_2"/>
    <property type="match status" value="2"/>
</dbReference>
<keyword evidence="7" id="KW-1185">Reference proteome</keyword>
<evidence type="ECO:0000256" key="3">
    <source>
        <dbReference type="PROSITE-ProRule" id="PRU00261"/>
    </source>
</evidence>
<dbReference type="Pfam" id="PF00187">
    <property type="entry name" value="Chitin_bind_1"/>
    <property type="match status" value="2"/>
</dbReference>
<evidence type="ECO:0000256" key="1">
    <source>
        <dbReference type="ARBA" id="ARBA00022669"/>
    </source>
</evidence>
<comment type="caution">
    <text evidence="6">The sequence shown here is derived from an EMBL/GenBank/DDBJ whole genome shotgun (WGS) entry which is preliminary data.</text>
</comment>
<dbReference type="GO" id="GO:0008061">
    <property type="term" value="F:chitin binding"/>
    <property type="evidence" value="ECO:0007669"/>
    <property type="project" value="UniProtKB-UniRule"/>
</dbReference>
<feature type="disulfide bond" evidence="3">
    <location>
        <begin position="138"/>
        <end position="152"/>
    </location>
</feature>
<feature type="disulfide bond" evidence="3">
    <location>
        <begin position="45"/>
        <end position="60"/>
    </location>
</feature>
<evidence type="ECO:0000313" key="7">
    <source>
        <dbReference type="Proteomes" id="UP000800093"/>
    </source>
</evidence>
<evidence type="ECO:0000256" key="4">
    <source>
        <dbReference type="SAM" id="MobiDB-lite"/>
    </source>
</evidence>
<proteinExistence type="predicted"/>
<dbReference type="Proteomes" id="UP000800093">
    <property type="component" value="Unassembled WGS sequence"/>
</dbReference>
<feature type="region of interest" description="Disordered" evidence="4">
    <location>
        <begin position="167"/>
        <end position="213"/>
    </location>
</feature>
<sequence>MAGVENLMRIGCQSGYGPCNGASSSSLSVATSTLTALAGTSTDKCGHSNQGLVCAPGLCCSQYGYCGKTNAYYKTACQSGFGTCSESSSSSSRGINPESSPSMGNADLRASTLPILRNSRCGNNFGGQTCQGSSHGNCCSQYGYCGKTDAYCKTGCQPRYGFCSVSPSIGSRSTSRSSTGSSSTSSHPASLPSTSTSGPTTGGPSTIPSTLLPTLPQSASDLEAFNRDPLEYSGNFDISRTSDLIRDIIINDPDSAHYGNGYNRVTSTDANGASLTASTQITLHMISGQTVATSPNAIPVEWTSISGYYTLEDSATTLILSIIVECPAVELLTLLRFIKRQTTEPGLDLDDLTMAVDDSSGSSSSSVIMSTIQSRTPTPISTTLELTLTTISTTTEPTPIIITTTSSSTPCLTSISESTLTSAVAITTTSAELLSTPLQLPCSPTLIDGGFEIAGSSSSTSEDWGSLPYIDDGKGTYANLRYEGAAAYDGQYGYTIYTNNSDAWTYDIKYLHPLSLCAGTEYHVSSWIRNNRRASSWTEGCRITAFLDGQQAWSDRVGYYDWNYQYLDGTVTPTADVKNAEFYIRVECRAPQTDNYLRPRGIKLDDIAIAAASNYVEPAGAAPITTI</sequence>
<feature type="disulfide bond" evidence="3">
    <location>
        <begin position="54"/>
        <end position="66"/>
    </location>
</feature>
<organism evidence="6 7">
    <name type="scientific">Lojkania enalia</name>
    <dbReference type="NCBI Taxonomy" id="147567"/>
    <lineage>
        <taxon>Eukaryota</taxon>
        <taxon>Fungi</taxon>
        <taxon>Dikarya</taxon>
        <taxon>Ascomycota</taxon>
        <taxon>Pezizomycotina</taxon>
        <taxon>Dothideomycetes</taxon>
        <taxon>Pleosporomycetidae</taxon>
        <taxon>Pleosporales</taxon>
        <taxon>Pleosporales incertae sedis</taxon>
        <taxon>Lojkania</taxon>
    </lineage>
</organism>
<dbReference type="EMBL" id="ML986581">
    <property type="protein sequence ID" value="KAF2269711.1"/>
    <property type="molecule type" value="Genomic_DNA"/>
</dbReference>
<dbReference type="CDD" id="cd00035">
    <property type="entry name" value="ChtBD1"/>
    <property type="match status" value="1"/>
</dbReference>
<dbReference type="SMART" id="SM00270">
    <property type="entry name" value="ChtBD1"/>
    <property type="match status" value="2"/>
</dbReference>
<keyword evidence="1 3" id="KW-0147">Chitin-binding</keyword>
<feature type="compositionally biased region" description="Low complexity" evidence="4">
    <location>
        <begin position="167"/>
        <end position="210"/>
    </location>
</feature>